<sequence length="123" mass="13655">MGFWNWAKRCITSPEFWSNFGRTRFPFPQLPGSKVYTGKSCSEPLKGQQRLGNSLLQGPGLRNCEGNRRLRPATQSLIAKGRSSMSCSFPHVGPNTLALAGSFWIGRFNSGFMPLRTIIDVST</sequence>
<dbReference type="Proteomes" id="UP000274131">
    <property type="component" value="Unassembled WGS sequence"/>
</dbReference>
<reference evidence="1 2" key="2">
    <citation type="submission" date="2018-10" db="EMBL/GenBank/DDBJ databases">
        <authorList>
            <consortium name="Pathogen Informatics"/>
        </authorList>
    </citation>
    <scope>NUCLEOTIDE SEQUENCE [LARGE SCALE GENOMIC DNA]</scope>
</reference>
<evidence type="ECO:0000313" key="2">
    <source>
        <dbReference type="Proteomes" id="UP000274131"/>
    </source>
</evidence>
<dbReference type="EMBL" id="UXUI01007134">
    <property type="protein sequence ID" value="VDD85582.1"/>
    <property type="molecule type" value="Genomic_DNA"/>
</dbReference>
<dbReference type="AlphaFoldDB" id="A0A0N4UUF5"/>
<keyword evidence="2" id="KW-1185">Reference proteome</keyword>
<name>A0A0N4UUF5_ENTVE</name>
<accession>A0A0N4UUF5</accession>
<protein>
    <submittedName>
        <fullName evidence="1 3">Uncharacterized protein</fullName>
    </submittedName>
</protein>
<organism evidence="3">
    <name type="scientific">Enterobius vermicularis</name>
    <name type="common">Human pinworm</name>
    <dbReference type="NCBI Taxonomy" id="51028"/>
    <lineage>
        <taxon>Eukaryota</taxon>
        <taxon>Metazoa</taxon>
        <taxon>Ecdysozoa</taxon>
        <taxon>Nematoda</taxon>
        <taxon>Chromadorea</taxon>
        <taxon>Rhabditida</taxon>
        <taxon>Spirurina</taxon>
        <taxon>Oxyuridomorpha</taxon>
        <taxon>Oxyuroidea</taxon>
        <taxon>Oxyuridae</taxon>
        <taxon>Enterobius</taxon>
    </lineage>
</organism>
<reference evidence="3" key="1">
    <citation type="submission" date="2017-02" db="UniProtKB">
        <authorList>
            <consortium name="WormBaseParasite"/>
        </authorList>
    </citation>
    <scope>IDENTIFICATION</scope>
</reference>
<gene>
    <name evidence="1" type="ORF">EVEC_LOCUS725</name>
</gene>
<dbReference type="WBParaSite" id="EVEC_0000101701-mRNA-1">
    <property type="protein sequence ID" value="EVEC_0000101701-mRNA-1"/>
    <property type="gene ID" value="EVEC_0000101701"/>
</dbReference>
<evidence type="ECO:0000313" key="1">
    <source>
        <dbReference type="EMBL" id="VDD85582.1"/>
    </source>
</evidence>
<proteinExistence type="predicted"/>
<evidence type="ECO:0000313" key="3">
    <source>
        <dbReference type="WBParaSite" id="EVEC_0000101701-mRNA-1"/>
    </source>
</evidence>